<dbReference type="eggNOG" id="arCOG00014">
    <property type="taxonomic scope" value="Archaea"/>
</dbReference>
<gene>
    <name evidence="1" type="ORF">C477_07798</name>
</gene>
<keyword evidence="2" id="KW-1185">Reference proteome</keyword>
<dbReference type="SUPFAM" id="SSF53613">
    <property type="entry name" value="Ribokinase-like"/>
    <property type="match status" value="1"/>
</dbReference>
<dbReference type="OrthoDB" id="252614at2157"/>
<sequence length="344" mass="36427">MSYDELVDRLAADDRERRVAAFPDGSVDSYYAAFDAAGDRIAEREAFGDRIASGDSDTVPIECEAREPGGQAVNAARQVHALGDDPTLYGHLEDPVFEALPFEAASMGDPSRVSVFPFDDDAFLFAERSSAVANWSLADLEAAAPSGDAVEALSADAVYCGNWASMAGLTDALERLAADSLAAGTFVLDPGPVHMRSQEALTDLLEALGELEETTDVVYNVNRAELEYTAAAIGTDPDASGVDADIERLASVREAAGITSAVLHETERAAAATREKTAVVENLAVDDPRRRTGAGDRFGAGLAVARARDWDWETALALGNCAASHYVATGETGTRDDLRSFLDD</sequence>
<dbReference type="AlphaFoldDB" id="M0C8H8"/>
<dbReference type="PATRIC" id="fig|1227488.3.peg.1534"/>
<evidence type="ECO:0000313" key="2">
    <source>
        <dbReference type="Proteomes" id="UP000011657"/>
    </source>
</evidence>
<dbReference type="RefSeq" id="WP_008893876.1">
    <property type="nucleotide sequence ID" value="NZ_AOIS01000029.1"/>
</dbReference>
<dbReference type="EMBL" id="AOIS01000029">
    <property type="protein sequence ID" value="ELZ19556.1"/>
    <property type="molecule type" value="Genomic_DNA"/>
</dbReference>
<proteinExistence type="predicted"/>
<accession>M0C8H8</accession>
<evidence type="ECO:0008006" key="3">
    <source>
        <dbReference type="Google" id="ProtNLM"/>
    </source>
</evidence>
<dbReference type="Gene3D" id="3.40.1190.20">
    <property type="match status" value="1"/>
</dbReference>
<dbReference type="STRING" id="1227488.C477_07798"/>
<dbReference type="InterPro" id="IPR029056">
    <property type="entry name" value="Ribokinase-like"/>
</dbReference>
<organism evidence="1 2">
    <name type="scientific">Haloterrigena salina JCM 13891</name>
    <dbReference type="NCBI Taxonomy" id="1227488"/>
    <lineage>
        <taxon>Archaea</taxon>
        <taxon>Methanobacteriati</taxon>
        <taxon>Methanobacteriota</taxon>
        <taxon>Stenosarchaea group</taxon>
        <taxon>Halobacteria</taxon>
        <taxon>Halobacteriales</taxon>
        <taxon>Natrialbaceae</taxon>
        <taxon>Haloterrigena</taxon>
    </lineage>
</organism>
<dbReference type="Proteomes" id="UP000011657">
    <property type="component" value="Unassembled WGS sequence"/>
</dbReference>
<protein>
    <recommendedName>
        <fullName evidence="3">Carbohydrate kinase PfkB domain-containing protein</fullName>
    </recommendedName>
</protein>
<name>M0C8H8_9EURY</name>
<dbReference type="Pfam" id="PF25270">
    <property type="entry name" value="Khk"/>
    <property type="match status" value="1"/>
</dbReference>
<comment type="caution">
    <text evidence="1">The sequence shown here is derived from an EMBL/GenBank/DDBJ whole genome shotgun (WGS) entry which is preliminary data.</text>
</comment>
<evidence type="ECO:0000313" key="1">
    <source>
        <dbReference type="EMBL" id="ELZ19556.1"/>
    </source>
</evidence>
<dbReference type="InterPro" id="IPR057621">
    <property type="entry name" value="Khk_prokaryotic"/>
</dbReference>
<reference evidence="1 2" key="1">
    <citation type="journal article" date="2014" name="PLoS Genet.">
        <title>Phylogenetically driven sequencing of extremely halophilic archaea reveals strategies for static and dynamic osmo-response.</title>
        <authorList>
            <person name="Becker E.A."/>
            <person name="Seitzer P.M."/>
            <person name="Tritt A."/>
            <person name="Larsen D."/>
            <person name="Krusor M."/>
            <person name="Yao A.I."/>
            <person name="Wu D."/>
            <person name="Madern D."/>
            <person name="Eisen J.A."/>
            <person name="Darling A.E."/>
            <person name="Facciotti M.T."/>
        </authorList>
    </citation>
    <scope>NUCLEOTIDE SEQUENCE [LARGE SCALE GENOMIC DNA]</scope>
    <source>
        <strain evidence="1 2">JCM 13891</strain>
    </source>
</reference>